<keyword evidence="13" id="KW-0966">Cell projection</keyword>
<name>A0A1I1XUV3_ENTCA</name>
<keyword evidence="6" id="KW-0145">Chemotaxis</keyword>
<keyword evidence="10" id="KW-1006">Bacterial flagellum protein export</keyword>
<organism evidence="13 14">
    <name type="scientific">Enterococcus casseliflavus</name>
    <name type="common">Enterococcus flavescens</name>
    <dbReference type="NCBI Taxonomy" id="37734"/>
    <lineage>
        <taxon>Bacteria</taxon>
        <taxon>Bacillati</taxon>
        <taxon>Bacillota</taxon>
        <taxon>Bacilli</taxon>
        <taxon>Lactobacillales</taxon>
        <taxon>Enterococcaceae</taxon>
        <taxon>Enterococcus</taxon>
    </lineage>
</organism>
<dbReference type="GO" id="GO:0044781">
    <property type="term" value="P:bacterial-type flagellum organization"/>
    <property type="evidence" value="ECO:0007669"/>
    <property type="project" value="UniProtKB-KW"/>
</dbReference>
<dbReference type="NCBIfam" id="TIGR02473">
    <property type="entry name" value="flagell_FliJ"/>
    <property type="match status" value="1"/>
</dbReference>
<dbReference type="Gene3D" id="1.10.287.1700">
    <property type="match status" value="1"/>
</dbReference>
<comment type="caution">
    <text evidence="13">The sequence shown here is derived from an EMBL/GenBank/DDBJ whole genome shotgun (WGS) entry which is preliminary data.</text>
</comment>
<keyword evidence="13" id="KW-0969">Cilium</keyword>
<keyword evidence="9" id="KW-0472">Membrane</keyword>
<evidence type="ECO:0000313" key="14">
    <source>
        <dbReference type="Proteomes" id="UP000286288"/>
    </source>
</evidence>
<evidence type="ECO:0000256" key="9">
    <source>
        <dbReference type="ARBA" id="ARBA00023136"/>
    </source>
</evidence>
<evidence type="ECO:0000313" key="12">
    <source>
        <dbReference type="EMBL" id="MDT2983423.1"/>
    </source>
</evidence>
<dbReference type="GeneID" id="15140703"/>
<dbReference type="InterPro" id="IPR053716">
    <property type="entry name" value="Flag_assembly_chemotaxis_eff"/>
</dbReference>
<dbReference type="GO" id="GO:0009288">
    <property type="term" value="C:bacterial-type flagellum"/>
    <property type="evidence" value="ECO:0007669"/>
    <property type="project" value="InterPro"/>
</dbReference>
<evidence type="ECO:0000256" key="8">
    <source>
        <dbReference type="ARBA" id="ARBA00022927"/>
    </source>
</evidence>
<evidence type="ECO:0000313" key="13">
    <source>
        <dbReference type="EMBL" id="RHK07181.1"/>
    </source>
</evidence>
<keyword evidence="11" id="KW-0175">Coiled coil</keyword>
<evidence type="ECO:0000256" key="3">
    <source>
        <dbReference type="ARBA" id="ARBA00020392"/>
    </source>
</evidence>
<evidence type="ECO:0000256" key="5">
    <source>
        <dbReference type="ARBA" id="ARBA00022475"/>
    </source>
</evidence>
<dbReference type="GO" id="GO:0015031">
    <property type="term" value="P:protein transport"/>
    <property type="evidence" value="ECO:0007669"/>
    <property type="project" value="UniProtKB-KW"/>
</dbReference>
<accession>A0A1I1XUV3</accession>
<evidence type="ECO:0000256" key="10">
    <source>
        <dbReference type="ARBA" id="ARBA00023225"/>
    </source>
</evidence>
<dbReference type="GO" id="GO:0071973">
    <property type="term" value="P:bacterial-type flagellum-dependent cell motility"/>
    <property type="evidence" value="ECO:0007669"/>
    <property type="project" value="InterPro"/>
</dbReference>
<protein>
    <recommendedName>
        <fullName evidence="3">Flagellar FliJ protein</fullName>
    </recommendedName>
</protein>
<keyword evidence="4" id="KW-0813">Transport</keyword>
<evidence type="ECO:0000256" key="2">
    <source>
        <dbReference type="ARBA" id="ARBA00010004"/>
    </source>
</evidence>
<dbReference type="RefSeq" id="WP_005226592.1">
    <property type="nucleotide sequence ID" value="NZ_BJMG01000002.1"/>
</dbReference>
<evidence type="ECO:0000256" key="11">
    <source>
        <dbReference type="SAM" id="Coils"/>
    </source>
</evidence>
<dbReference type="EMBL" id="QRMZ01000005">
    <property type="protein sequence ID" value="RHK07181.1"/>
    <property type="molecule type" value="Genomic_DNA"/>
</dbReference>
<sequence length="139" mass="16571">MQAFHFSLEKVLDHRKTIEQEAKRAYAQKQQLLIQQEQHLNTLTQEKAQLFDVNEMTIGRMQVQQRYLLALNATIDEVQNKMFHVKQELAESLSVVVEAQQERKIVEKLREKQFAEYTYEQQLEEQKQLDEFGNRALFS</sequence>
<keyword evidence="7" id="KW-1005">Bacterial flagellum biogenesis</keyword>
<dbReference type="GO" id="GO:0005886">
    <property type="term" value="C:plasma membrane"/>
    <property type="evidence" value="ECO:0007669"/>
    <property type="project" value="UniProtKB-SubCell"/>
</dbReference>
<keyword evidence="8" id="KW-0653">Protein transport</keyword>
<dbReference type="GO" id="GO:0006935">
    <property type="term" value="P:chemotaxis"/>
    <property type="evidence" value="ECO:0007669"/>
    <property type="project" value="UniProtKB-KW"/>
</dbReference>
<dbReference type="Proteomes" id="UP001253851">
    <property type="component" value="Unassembled WGS sequence"/>
</dbReference>
<dbReference type="Pfam" id="PF02050">
    <property type="entry name" value="FliJ"/>
    <property type="match status" value="1"/>
</dbReference>
<comment type="similarity">
    <text evidence="2">Belongs to the FliJ family.</text>
</comment>
<proteinExistence type="inferred from homology"/>
<comment type="subcellular location">
    <subcellularLocation>
        <location evidence="1">Cell membrane</location>
        <topology evidence="1">Peripheral membrane protein</topology>
        <orientation evidence="1">Cytoplasmic side</orientation>
    </subcellularLocation>
</comment>
<evidence type="ECO:0000256" key="4">
    <source>
        <dbReference type="ARBA" id="ARBA00022448"/>
    </source>
</evidence>
<dbReference type="EMBL" id="JARQDZ010000006">
    <property type="protein sequence ID" value="MDT2983423.1"/>
    <property type="molecule type" value="Genomic_DNA"/>
</dbReference>
<dbReference type="Proteomes" id="UP000286288">
    <property type="component" value="Unassembled WGS sequence"/>
</dbReference>
<dbReference type="InterPro" id="IPR012823">
    <property type="entry name" value="Flagell_FliJ"/>
</dbReference>
<evidence type="ECO:0000256" key="1">
    <source>
        <dbReference type="ARBA" id="ARBA00004413"/>
    </source>
</evidence>
<reference evidence="13 14" key="1">
    <citation type="submission" date="2018-08" db="EMBL/GenBank/DDBJ databases">
        <title>A genome reference for cultivated species of the human gut microbiota.</title>
        <authorList>
            <person name="Zou Y."/>
            <person name="Xue W."/>
            <person name="Luo G."/>
        </authorList>
    </citation>
    <scope>NUCLEOTIDE SEQUENCE [LARGE SCALE GENOMIC DNA]</scope>
    <source>
        <strain evidence="13 14">AF48-16</strain>
    </source>
</reference>
<evidence type="ECO:0000256" key="6">
    <source>
        <dbReference type="ARBA" id="ARBA00022500"/>
    </source>
</evidence>
<reference evidence="12 15" key="2">
    <citation type="submission" date="2023-03" db="EMBL/GenBank/DDBJ databases">
        <authorList>
            <person name="Shen W."/>
            <person name="Cai J."/>
        </authorList>
    </citation>
    <scope>NUCLEOTIDE SEQUENCE [LARGE SCALE GENOMIC DNA]</scope>
    <source>
        <strain evidence="12 15">B516</strain>
    </source>
</reference>
<dbReference type="AlphaFoldDB" id="A0A1I1XUV3"/>
<feature type="coiled-coil region" evidence="11">
    <location>
        <begin position="15"/>
        <end position="46"/>
    </location>
</feature>
<evidence type="ECO:0000313" key="15">
    <source>
        <dbReference type="Proteomes" id="UP001253851"/>
    </source>
</evidence>
<keyword evidence="5" id="KW-1003">Cell membrane</keyword>
<evidence type="ECO:0000256" key="7">
    <source>
        <dbReference type="ARBA" id="ARBA00022795"/>
    </source>
</evidence>
<gene>
    <name evidence="13" type="primary">fliJ</name>
    <name evidence="13" type="ORF">DW084_04720</name>
    <name evidence="12" type="ORF">P7I34_12155</name>
</gene>
<keyword evidence="13" id="KW-0282">Flagellum</keyword>